<accession>A0A8J6IRZ0</accession>
<feature type="transmembrane region" description="Helical" evidence="4">
    <location>
        <begin position="45"/>
        <end position="67"/>
    </location>
</feature>
<proteinExistence type="predicted"/>
<evidence type="ECO:0000256" key="3">
    <source>
        <dbReference type="PROSITE-ProRule" id="PRU00339"/>
    </source>
</evidence>
<feature type="transmembrane region" description="Helical" evidence="4">
    <location>
        <begin position="93"/>
        <end position="111"/>
    </location>
</feature>
<keyword evidence="6" id="KW-1185">Reference proteome</keyword>
<name>A0A8J6IRZ0_9ALTE</name>
<dbReference type="PANTHER" id="PTHR44943">
    <property type="entry name" value="CELLULOSE SYNTHASE OPERON PROTEIN C"/>
    <property type="match status" value="1"/>
</dbReference>
<feature type="transmembrane region" description="Helical" evidence="4">
    <location>
        <begin position="20"/>
        <end position="39"/>
    </location>
</feature>
<dbReference type="RefSeq" id="WP_186505657.1">
    <property type="nucleotide sequence ID" value="NZ_JACNEP010000003.1"/>
</dbReference>
<dbReference type="InterPro" id="IPR051685">
    <property type="entry name" value="Ycf3/AcsC/BcsC/TPR_MFPF"/>
</dbReference>
<gene>
    <name evidence="5" type="ORF">H8B19_04785</name>
</gene>
<dbReference type="Pfam" id="PF13432">
    <property type="entry name" value="TPR_16"/>
    <property type="match status" value="1"/>
</dbReference>
<evidence type="ECO:0000256" key="4">
    <source>
        <dbReference type="SAM" id="Phobius"/>
    </source>
</evidence>
<dbReference type="InterPro" id="IPR019734">
    <property type="entry name" value="TPR_rpt"/>
</dbReference>
<keyword evidence="4" id="KW-1133">Transmembrane helix</keyword>
<evidence type="ECO:0000256" key="2">
    <source>
        <dbReference type="ARBA" id="ARBA00022803"/>
    </source>
</evidence>
<dbReference type="SMART" id="SM00028">
    <property type="entry name" value="TPR"/>
    <property type="match status" value="5"/>
</dbReference>
<feature type="repeat" description="TPR" evidence="3">
    <location>
        <begin position="392"/>
        <end position="425"/>
    </location>
</feature>
<dbReference type="AlphaFoldDB" id="A0A8J6IRZ0"/>
<protein>
    <submittedName>
        <fullName evidence="5">Tetratricopeptide repeat protein</fullName>
    </submittedName>
</protein>
<dbReference type="PANTHER" id="PTHR44943:SF8">
    <property type="entry name" value="TPR REPEAT-CONTAINING PROTEIN MJ0263"/>
    <property type="match status" value="1"/>
</dbReference>
<dbReference type="PROSITE" id="PS50005">
    <property type="entry name" value="TPR"/>
    <property type="match status" value="3"/>
</dbReference>
<keyword evidence="2 3" id="KW-0802">TPR repeat</keyword>
<evidence type="ECO:0000256" key="1">
    <source>
        <dbReference type="ARBA" id="ARBA00022737"/>
    </source>
</evidence>
<feature type="repeat" description="TPR" evidence="3">
    <location>
        <begin position="358"/>
        <end position="391"/>
    </location>
</feature>
<dbReference type="Gene3D" id="1.25.40.10">
    <property type="entry name" value="Tetratricopeptide repeat domain"/>
    <property type="match status" value="2"/>
</dbReference>
<reference evidence="5" key="1">
    <citation type="journal article" date="2018" name="Int. J. Syst. Evol. Microbiol.">
        <title>Neptunicella marina gen. nov., sp. nov., isolated from surface seawater.</title>
        <authorList>
            <person name="Liu X."/>
            <person name="Lai Q."/>
            <person name="Du Y."/>
            <person name="Zhang X."/>
            <person name="Liu Z."/>
            <person name="Sun F."/>
            <person name="Shao Z."/>
        </authorList>
    </citation>
    <scope>NUCLEOTIDE SEQUENCE</scope>
    <source>
        <strain evidence="5">S27-2</strain>
    </source>
</reference>
<feature type="repeat" description="TPR" evidence="3">
    <location>
        <begin position="426"/>
        <end position="459"/>
    </location>
</feature>
<dbReference type="Gene3D" id="3.40.50.10610">
    <property type="entry name" value="ABC-type transport auxiliary lipoprotein component"/>
    <property type="match status" value="1"/>
</dbReference>
<dbReference type="InterPro" id="IPR011990">
    <property type="entry name" value="TPR-like_helical_dom_sf"/>
</dbReference>
<keyword evidence="4" id="KW-0472">Membrane</keyword>
<reference evidence="5" key="2">
    <citation type="submission" date="2020-08" db="EMBL/GenBank/DDBJ databases">
        <authorList>
            <person name="Lai Q."/>
        </authorList>
    </citation>
    <scope>NUCLEOTIDE SEQUENCE</scope>
    <source>
        <strain evidence="5">S27-2</strain>
    </source>
</reference>
<keyword evidence="4" id="KW-0812">Transmembrane</keyword>
<evidence type="ECO:0000313" key="6">
    <source>
        <dbReference type="Proteomes" id="UP000601768"/>
    </source>
</evidence>
<sequence length="709" mass="80138">MLLRFFSELRRRNVVKTLVAYLGLVWLILQVIATTSPYLNLSPRIGTFFTVVFLAGIPVVFYIAWYFDITLHGLKRIPNLTDEPLKPLGPVRWTGLAIIFVGCTFLGINLFEQIQSERGRVQDGTQLVKKAQAMAVMPFRDLSPEQDQSYLAEGIAEELSSLLGEKTGLQVSAFTSVLMLSRQQLSPMDIGRRLDVDAVLSGSVRAIGDRLKIRLELIDSQNGQTLWSDTLQRKLADVFSMESEIGRSVTNLLQDNYFSAEHFNRGVSAASTDAYVMYLKGREQYRMQTTESMKQARKLFEQAVVLDPEYTQAYVGLADTLVMLSKSQHRFGVLEPHIAAQLAEQNLTKVFVRDDSIARAYAIQGKVFELQQQPDQALSSYNKAISLNPNLAIAYMWRFSELQRQNRYEDALESLKKATQLDPLSIANQFNLGFEYTRKGQYQHAQAQFEQLIKDFPESPMGYKGLASVAYCQGHLAESLMQWQKAQSVSPDDSNLKYQFLDVLVQLKLGDELKKRTDDEAYTPSLLLINGQYEQLFKLMDFQVAANPDDPWILFEAAWYQMLVGDEQVAGQLLIRAYPLMNSADIYGMPYCSPAIEFAWAFKGSGQMEQADQLIQRCESGLASARKIGINNIYDYLGARIAALKNQPDEAVKSLAEAVNKGWMEWWTPHDPLLASIQSQAQVMALNQQITENLEQQSQKAQQLLSKTN</sequence>
<dbReference type="Proteomes" id="UP000601768">
    <property type="component" value="Unassembled WGS sequence"/>
</dbReference>
<keyword evidence="1" id="KW-0677">Repeat</keyword>
<comment type="caution">
    <text evidence="5">The sequence shown here is derived from an EMBL/GenBank/DDBJ whole genome shotgun (WGS) entry which is preliminary data.</text>
</comment>
<evidence type="ECO:0000313" key="5">
    <source>
        <dbReference type="EMBL" id="MBC3765179.1"/>
    </source>
</evidence>
<dbReference type="SUPFAM" id="SSF48452">
    <property type="entry name" value="TPR-like"/>
    <property type="match status" value="2"/>
</dbReference>
<dbReference type="EMBL" id="JACNEP010000003">
    <property type="protein sequence ID" value="MBC3765179.1"/>
    <property type="molecule type" value="Genomic_DNA"/>
</dbReference>
<dbReference type="Pfam" id="PF13181">
    <property type="entry name" value="TPR_8"/>
    <property type="match status" value="1"/>
</dbReference>
<organism evidence="5 6">
    <name type="scientific">Neptunicella marina</name>
    <dbReference type="NCBI Taxonomy" id="2125989"/>
    <lineage>
        <taxon>Bacteria</taxon>
        <taxon>Pseudomonadati</taxon>
        <taxon>Pseudomonadota</taxon>
        <taxon>Gammaproteobacteria</taxon>
        <taxon>Alteromonadales</taxon>
        <taxon>Alteromonadaceae</taxon>
        <taxon>Neptunicella</taxon>
    </lineage>
</organism>